<dbReference type="EMBL" id="CP036269">
    <property type="protein sequence ID" value="QDT40070.1"/>
    <property type="molecule type" value="Genomic_DNA"/>
</dbReference>
<name>A0A517R855_9PLAN</name>
<keyword evidence="2" id="KW-1185">Reference proteome</keyword>
<dbReference type="OrthoDB" id="9915339at2"/>
<evidence type="ECO:0000313" key="1">
    <source>
        <dbReference type="EMBL" id="QDT40070.1"/>
    </source>
</evidence>
<gene>
    <name evidence="1" type="ORF">Pan241w_01230</name>
</gene>
<evidence type="ECO:0000313" key="2">
    <source>
        <dbReference type="Proteomes" id="UP000317171"/>
    </source>
</evidence>
<dbReference type="KEGG" id="gaz:Pan241w_01230"/>
<dbReference type="RefSeq" id="WP_145209403.1">
    <property type="nucleotide sequence ID" value="NZ_CP036269.1"/>
</dbReference>
<organism evidence="1 2">
    <name type="scientific">Gimesia alba</name>
    <dbReference type="NCBI Taxonomy" id="2527973"/>
    <lineage>
        <taxon>Bacteria</taxon>
        <taxon>Pseudomonadati</taxon>
        <taxon>Planctomycetota</taxon>
        <taxon>Planctomycetia</taxon>
        <taxon>Planctomycetales</taxon>
        <taxon>Planctomycetaceae</taxon>
        <taxon>Gimesia</taxon>
    </lineage>
</organism>
<dbReference type="Proteomes" id="UP000317171">
    <property type="component" value="Chromosome"/>
</dbReference>
<reference evidence="1 2" key="1">
    <citation type="submission" date="2019-02" db="EMBL/GenBank/DDBJ databases">
        <title>Deep-cultivation of Planctomycetes and their phenomic and genomic characterization uncovers novel biology.</title>
        <authorList>
            <person name="Wiegand S."/>
            <person name="Jogler M."/>
            <person name="Boedeker C."/>
            <person name="Pinto D."/>
            <person name="Vollmers J."/>
            <person name="Rivas-Marin E."/>
            <person name="Kohn T."/>
            <person name="Peeters S.H."/>
            <person name="Heuer A."/>
            <person name="Rast P."/>
            <person name="Oberbeckmann S."/>
            <person name="Bunk B."/>
            <person name="Jeske O."/>
            <person name="Meyerdierks A."/>
            <person name="Storesund J.E."/>
            <person name="Kallscheuer N."/>
            <person name="Luecker S."/>
            <person name="Lage O.M."/>
            <person name="Pohl T."/>
            <person name="Merkel B.J."/>
            <person name="Hornburger P."/>
            <person name="Mueller R.-W."/>
            <person name="Bruemmer F."/>
            <person name="Labrenz M."/>
            <person name="Spormann A.M."/>
            <person name="Op den Camp H."/>
            <person name="Overmann J."/>
            <person name="Amann R."/>
            <person name="Jetten M.S.M."/>
            <person name="Mascher T."/>
            <person name="Medema M.H."/>
            <person name="Devos D.P."/>
            <person name="Kaster A.-K."/>
            <person name="Ovreas L."/>
            <person name="Rohde M."/>
            <person name="Galperin M.Y."/>
            <person name="Jogler C."/>
        </authorList>
    </citation>
    <scope>NUCLEOTIDE SEQUENCE [LARGE SCALE GENOMIC DNA]</scope>
    <source>
        <strain evidence="1 2">Pan241w</strain>
    </source>
</reference>
<sequence length="160" mass="18070">MKPFNKKKWIWSTLALLGLIGTFAVYQIIQEARAQTASTNALLDSFLQDGCQIQVERCNHPSEVMPPPTTIDVNQAIQALVTQLKQLKYQARSDRDVPACGDMVVLTSLCNPEYEVWISSFGVFLIPQGSAARYTYDSRSSRSLDQKIFKQATRFFQSLE</sequence>
<dbReference type="AlphaFoldDB" id="A0A517R855"/>
<proteinExistence type="predicted"/>
<accession>A0A517R855</accession>
<protein>
    <submittedName>
        <fullName evidence="1">Uncharacterized protein</fullName>
    </submittedName>
</protein>